<sequence length="482" mass="53278">MNGRMFSFLLGRMLWVDGGVFGITWLAAQGFRQAHAVYLCIPALVALGSAGILQYVSRRHRRSIHVRESAFYMAFLWLIMSILGAVPFYLTGAYSISDAFFESVSACTTTGLSLYPDLWQQMPCLFTWQCMLKWLGGLHFIILLVTVVPQVSGCFGLFLSARQGMSFSPVIHQMEERARRLAFVYAFFSLVLVWLYSQAGLSWQQALYQSLLTVSTGGGDTGADFRYYHRFSVEIVGIAGMLAGGGNFLLYSKGGFLHCLKAVYTDVESRVFVGILAILSLLITADLCCHQGYTLRLALRYSFFQVVSFLSTAGFFVTNIQQWPDFSKFILFLSSLVGGCIGSVAGGLRIMRGIILFKLAAQEMKRTLHPQMVTCLKVNSVPVDRKIVSRITGYFFLFIGVFFISAVVIAGSGVQPLTAMGLAAGALSGSGTTAHLFGNITIRALPAWTKVYCALVMIVGKMEIFSFLIILQSGIGYIRRRW</sequence>
<evidence type="ECO:0000256" key="5">
    <source>
        <dbReference type="ARBA" id="ARBA00022692"/>
    </source>
</evidence>
<keyword evidence="6 9" id="KW-1133">Transmembrane helix</keyword>
<evidence type="ECO:0000256" key="8">
    <source>
        <dbReference type="ARBA" id="ARBA00023136"/>
    </source>
</evidence>
<protein>
    <submittedName>
        <fullName evidence="10">Cation transport protein</fullName>
    </submittedName>
</protein>
<evidence type="ECO:0000256" key="2">
    <source>
        <dbReference type="ARBA" id="ARBA00009137"/>
    </source>
</evidence>
<feature type="transmembrane region" description="Helical" evidence="9">
    <location>
        <begin position="180"/>
        <end position="197"/>
    </location>
</feature>
<feature type="transmembrane region" description="Helical" evidence="9">
    <location>
        <begin position="36"/>
        <end position="57"/>
    </location>
</feature>
<evidence type="ECO:0000256" key="9">
    <source>
        <dbReference type="SAM" id="Phobius"/>
    </source>
</evidence>
<evidence type="ECO:0000313" key="11">
    <source>
        <dbReference type="Proteomes" id="UP000004018"/>
    </source>
</evidence>
<comment type="caution">
    <text evidence="10">The sequence shown here is derived from an EMBL/GenBank/DDBJ whole genome shotgun (WGS) entry which is preliminary data.</text>
</comment>
<keyword evidence="8 9" id="KW-0472">Membrane</keyword>
<feature type="transmembrane region" description="Helical" evidence="9">
    <location>
        <begin position="394"/>
        <end position="414"/>
    </location>
</feature>
<dbReference type="InterPro" id="IPR003445">
    <property type="entry name" value="Cat_transpt"/>
</dbReference>
<feature type="transmembrane region" description="Helical" evidence="9">
    <location>
        <begin position="271"/>
        <end position="289"/>
    </location>
</feature>
<evidence type="ECO:0000256" key="1">
    <source>
        <dbReference type="ARBA" id="ARBA00004651"/>
    </source>
</evidence>
<comment type="similarity">
    <text evidence="2">Belongs to the TrkH potassium transport family.</text>
</comment>
<comment type="subcellular location">
    <subcellularLocation>
        <location evidence="1">Cell membrane</location>
        <topology evidence="1">Multi-pass membrane protein</topology>
    </subcellularLocation>
</comment>
<feature type="transmembrane region" description="Helical" evidence="9">
    <location>
        <begin position="138"/>
        <end position="159"/>
    </location>
</feature>
<dbReference type="Pfam" id="PF02386">
    <property type="entry name" value="TrkH"/>
    <property type="match status" value="1"/>
</dbReference>
<feature type="transmembrane region" description="Helical" evidence="9">
    <location>
        <begin position="329"/>
        <end position="348"/>
    </location>
</feature>
<evidence type="ECO:0000313" key="10">
    <source>
        <dbReference type="EMBL" id="EGL42065.1"/>
    </source>
</evidence>
<reference evidence="10 11" key="1">
    <citation type="submission" date="2011-04" db="EMBL/GenBank/DDBJ databases">
        <authorList>
            <person name="Harkins D.M."/>
            <person name="Madupu R."/>
            <person name="Durkin A.S."/>
            <person name="Torralba M."/>
            <person name="Methe B."/>
            <person name="Sutton G.G."/>
            <person name="Nelson K.E."/>
        </authorList>
    </citation>
    <scope>NUCLEOTIDE SEQUENCE [LARGE SCALE GENOMIC DNA]</scope>
    <source>
        <strain evidence="10 11">UPII 199-6</strain>
    </source>
</reference>
<evidence type="ECO:0000256" key="3">
    <source>
        <dbReference type="ARBA" id="ARBA00022448"/>
    </source>
</evidence>
<feature type="transmembrane region" description="Helical" evidence="9">
    <location>
        <begin position="12"/>
        <end position="30"/>
    </location>
</feature>
<accession>A0ABP2L7X1</accession>
<feature type="transmembrane region" description="Helical" evidence="9">
    <location>
        <begin position="231"/>
        <end position="251"/>
    </location>
</feature>
<dbReference type="Proteomes" id="UP000004018">
    <property type="component" value="Unassembled WGS sequence"/>
</dbReference>
<name>A0ABP2L7X1_9FIRM</name>
<evidence type="ECO:0000256" key="4">
    <source>
        <dbReference type="ARBA" id="ARBA00022475"/>
    </source>
</evidence>
<proteinExistence type="inferred from homology"/>
<dbReference type="RefSeq" id="WP_007390526.1">
    <property type="nucleotide sequence ID" value="NZ_AFIJ01000007.1"/>
</dbReference>
<feature type="transmembrane region" description="Helical" evidence="9">
    <location>
        <begin position="452"/>
        <end position="478"/>
    </location>
</feature>
<keyword evidence="5 9" id="KW-0812">Transmembrane</keyword>
<keyword evidence="11" id="KW-1185">Reference proteome</keyword>
<organism evidence="10 11">
    <name type="scientific">Megasphaera lornae</name>
    <dbReference type="NCBI Taxonomy" id="1000568"/>
    <lineage>
        <taxon>Bacteria</taxon>
        <taxon>Bacillati</taxon>
        <taxon>Bacillota</taxon>
        <taxon>Negativicutes</taxon>
        <taxon>Veillonellales</taxon>
        <taxon>Veillonellaceae</taxon>
        <taxon>Megasphaera</taxon>
    </lineage>
</organism>
<gene>
    <name evidence="10" type="ORF">HMPREF1039_0217</name>
</gene>
<keyword evidence="3" id="KW-0813">Transport</keyword>
<feature type="transmembrane region" description="Helical" evidence="9">
    <location>
        <begin position="420"/>
        <end position="440"/>
    </location>
</feature>
<keyword evidence="4" id="KW-1003">Cell membrane</keyword>
<evidence type="ECO:0000256" key="6">
    <source>
        <dbReference type="ARBA" id="ARBA00022989"/>
    </source>
</evidence>
<feature type="transmembrane region" description="Helical" evidence="9">
    <location>
        <begin position="69"/>
        <end position="90"/>
    </location>
</feature>
<dbReference type="PANTHER" id="PTHR32024:SF2">
    <property type="entry name" value="TRK SYSTEM POTASSIUM UPTAKE PROTEIN TRKG-RELATED"/>
    <property type="match status" value="1"/>
</dbReference>
<dbReference type="EMBL" id="AFIJ01000007">
    <property type="protein sequence ID" value="EGL42065.1"/>
    <property type="molecule type" value="Genomic_DNA"/>
</dbReference>
<keyword evidence="7" id="KW-0406">Ion transport</keyword>
<dbReference type="PANTHER" id="PTHR32024">
    <property type="entry name" value="TRK SYSTEM POTASSIUM UPTAKE PROTEIN TRKG-RELATED"/>
    <property type="match status" value="1"/>
</dbReference>
<evidence type="ECO:0000256" key="7">
    <source>
        <dbReference type="ARBA" id="ARBA00023065"/>
    </source>
</evidence>